<protein>
    <submittedName>
        <fullName evidence="3">Uncharacterized protein</fullName>
    </submittedName>
</protein>
<dbReference type="AlphaFoldDB" id="A0A6L3B048"/>
<dbReference type="EMBL" id="QOKV01000009">
    <property type="protein sequence ID" value="KAA0684999.1"/>
    <property type="molecule type" value="Genomic_DNA"/>
</dbReference>
<accession>A0A6L3B048</accession>
<comment type="caution">
    <text evidence="3">The sequence shown here is derived from an EMBL/GenBank/DDBJ whole genome shotgun (WGS) entry which is preliminary data.</text>
</comment>
<keyword evidence="2" id="KW-1133">Transmembrane helix</keyword>
<feature type="compositionally biased region" description="Basic residues" evidence="1">
    <location>
        <begin position="1"/>
        <end position="10"/>
    </location>
</feature>
<feature type="transmembrane region" description="Helical" evidence="2">
    <location>
        <begin position="305"/>
        <end position="323"/>
    </location>
</feature>
<evidence type="ECO:0000256" key="1">
    <source>
        <dbReference type="SAM" id="MobiDB-lite"/>
    </source>
</evidence>
<dbReference type="Proteomes" id="UP000476837">
    <property type="component" value="Unassembled WGS sequence"/>
</dbReference>
<feature type="transmembrane region" description="Helical" evidence="2">
    <location>
        <begin position="357"/>
        <end position="377"/>
    </location>
</feature>
<reference evidence="3 4" key="1">
    <citation type="submission" date="2018-07" db="EMBL/GenBank/DDBJ databases">
        <title>Genome sequence of Roseomonas fauriae ATCC 49958.</title>
        <authorList>
            <person name="Sant'Anna F.H."/>
            <person name="Baldani J.I."/>
            <person name="Zilli J.E."/>
            <person name="Reis V.M."/>
            <person name="Hartmann A."/>
            <person name="Cruz L."/>
            <person name="de Souza E.M."/>
            <person name="de Oliveira Pedrosa F."/>
            <person name="Passaglia L.M.P."/>
        </authorList>
    </citation>
    <scope>NUCLEOTIDE SEQUENCE [LARGE SCALE GENOMIC DNA]</scope>
    <source>
        <strain evidence="3 4">ATCC 49958</strain>
    </source>
</reference>
<evidence type="ECO:0000313" key="3">
    <source>
        <dbReference type="EMBL" id="KAA0684999.1"/>
    </source>
</evidence>
<evidence type="ECO:0000313" key="4">
    <source>
        <dbReference type="Proteomes" id="UP000476837"/>
    </source>
</evidence>
<name>A0A6L3B048_AZOBR</name>
<organism evidence="3 4">
    <name type="scientific">Azospirillum brasilense</name>
    <dbReference type="NCBI Taxonomy" id="192"/>
    <lineage>
        <taxon>Bacteria</taxon>
        <taxon>Pseudomonadati</taxon>
        <taxon>Pseudomonadota</taxon>
        <taxon>Alphaproteobacteria</taxon>
        <taxon>Rhodospirillales</taxon>
        <taxon>Azospirillaceae</taxon>
        <taxon>Azospirillum</taxon>
    </lineage>
</organism>
<sequence length="384" mass="40704">MRSSIRRNGRHAVDDRSHRTRCSPLSHNPNIVGAGPAMITRTDAMTDTVASAKPSVPWRQRTVLFMMASVTFLFLSFLLVSAYAWFHTDAAVRVAHVGELRSLLASPEPAKPGPDLAGRVVYVRGTATAGKPITDSSTGVTFENSLIIQRIVERYRGGRKAGWSPEETQFMPSSGARLDGWALTDPLLAATPSALEPLRPSEDYRLPAGMVLSVSDPHGAYQPSGSARDFDPVSHPTANDRRLMYRTLREGALSVIAVADRSGRGLVPLRIDGDDVALVANGSVDAATMVEDVLKNANAARAETMLLALAAGWVLFLIPAFWAPVRRWTALIIVPLGGILVTLAAASVAAVPGGVAGSFLAGQAVALGYVLLIGLAARGRGTLA</sequence>
<feature type="transmembrane region" description="Helical" evidence="2">
    <location>
        <begin position="330"/>
        <end position="351"/>
    </location>
</feature>
<keyword evidence="2" id="KW-0812">Transmembrane</keyword>
<evidence type="ECO:0000256" key="2">
    <source>
        <dbReference type="SAM" id="Phobius"/>
    </source>
</evidence>
<feature type="transmembrane region" description="Helical" evidence="2">
    <location>
        <begin position="63"/>
        <end position="86"/>
    </location>
</feature>
<keyword evidence="2" id="KW-0472">Membrane</keyword>
<feature type="region of interest" description="Disordered" evidence="1">
    <location>
        <begin position="1"/>
        <end position="27"/>
    </location>
</feature>
<proteinExistence type="predicted"/>
<gene>
    <name evidence="3" type="ORF">DS837_16150</name>
</gene>